<dbReference type="InterPro" id="IPR051343">
    <property type="entry name" value="G-type_lectin_kinases/EP1-like"/>
</dbReference>
<keyword evidence="5" id="KW-1185">Reference proteome</keyword>
<sequence>MDRIHYERDSGTEAFREDFMNTHLKNVSVEGRSPTLPIVLRMRTLGVQSTSAARSDFLNFMSFLVRVSIVGWAANLDNQVGIGATLNLTVAGELVLRDVDGSTVWTTNTIGKSVVGMNLTDDENVVLLDVYGKVVWHSFDYPTDILLPNQKLFQEQKLIPSVSLTSWTAQKGAYFFQVDNKAWFTAVESNPPQVYYHESYDIISSNENSHVSGLEYFRAVNNQQPDLGCSEITYLACNATLDQDFIELENIIYFNFIVDMVTVNKEA</sequence>
<dbReference type="PANTHER" id="PTHR47976:SF30">
    <property type="entry name" value="RECEPTOR-LIKE SERINE_THREONINE-PROTEIN KINASE"/>
    <property type="match status" value="1"/>
</dbReference>
<evidence type="ECO:0000256" key="1">
    <source>
        <dbReference type="ARBA" id="ARBA00022729"/>
    </source>
</evidence>
<evidence type="ECO:0000256" key="2">
    <source>
        <dbReference type="ARBA" id="ARBA00023180"/>
    </source>
</evidence>
<dbReference type="Gene3D" id="2.90.10.30">
    <property type="match status" value="1"/>
</dbReference>
<dbReference type="PROSITE" id="PS50927">
    <property type="entry name" value="BULB_LECTIN"/>
    <property type="match status" value="1"/>
</dbReference>
<evidence type="ECO:0000313" key="4">
    <source>
        <dbReference type="EMBL" id="KAJ9536389.1"/>
    </source>
</evidence>
<dbReference type="PANTHER" id="PTHR47976">
    <property type="entry name" value="G-TYPE LECTIN S-RECEPTOR-LIKE SERINE/THREONINE-PROTEIN KINASE SD2-5"/>
    <property type="match status" value="1"/>
</dbReference>
<reference evidence="4" key="1">
    <citation type="submission" date="2023-03" db="EMBL/GenBank/DDBJ databases">
        <title>Chromosome-scale reference genome and RAD-based genetic map of yellow starthistle (Centaurea solstitialis) reveal putative structural variation and QTLs associated with invader traits.</title>
        <authorList>
            <person name="Reatini B."/>
            <person name="Cang F.A."/>
            <person name="Jiang Q."/>
            <person name="Mckibben M.T.W."/>
            <person name="Barker M.S."/>
            <person name="Rieseberg L.H."/>
            <person name="Dlugosch K.M."/>
        </authorList>
    </citation>
    <scope>NUCLEOTIDE SEQUENCE</scope>
    <source>
        <strain evidence="4">CAN-66</strain>
        <tissue evidence="4">Leaf</tissue>
    </source>
</reference>
<proteinExistence type="predicted"/>
<evidence type="ECO:0000259" key="3">
    <source>
        <dbReference type="PROSITE" id="PS50927"/>
    </source>
</evidence>
<organism evidence="4 5">
    <name type="scientific">Centaurea solstitialis</name>
    <name type="common">yellow star-thistle</name>
    <dbReference type="NCBI Taxonomy" id="347529"/>
    <lineage>
        <taxon>Eukaryota</taxon>
        <taxon>Viridiplantae</taxon>
        <taxon>Streptophyta</taxon>
        <taxon>Embryophyta</taxon>
        <taxon>Tracheophyta</taxon>
        <taxon>Spermatophyta</taxon>
        <taxon>Magnoliopsida</taxon>
        <taxon>eudicotyledons</taxon>
        <taxon>Gunneridae</taxon>
        <taxon>Pentapetalae</taxon>
        <taxon>asterids</taxon>
        <taxon>campanulids</taxon>
        <taxon>Asterales</taxon>
        <taxon>Asteraceae</taxon>
        <taxon>Carduoideae</taxon>
        <taxon>Cardueae</taxon>
        <taxon>Centaureinae</taxon>
        <taxon>Centaurea</taxon>
    </lineage>
</organism>
<dbReference type="Pfam" id="PF01453">
    <property type="entry name" value="B_lectin"/>
    <property type="match status" value="1"/>
</dbReference>
<dbReference type="SMART" id="SM00108">
    <property type="entry name" value="B_lectin"/>
    <property type="match status" value="1"/>
</dbReference>
<name>A0AA38W3N0_9ASTR</name>
<accession>A0AA38W3N0</accession>
<gene>
    <name evidence="4" type="ORF">OSB04_un000424</name>
</gene>
<dbReference type="AlphaFoldDB" id="A0AA38W3N0"/>
<feature type="domain" description="Bulb-type lectin" evidence="3">
    <location>
        <begin position="25"/>
        <end position="140"/>
    </location>
</feature>
<keyword evidence="1" id="KW-0732">Signal</keyword>
<dbReference type="EMBL" id="JARYMX010000027">
    <property type="protein sequence ID" value="KAJ9536389.1"/>
    <property type="molecule type" value="Genomic_DNA"/>
</dbReference>
<dbReference type="Proteomes" id="UP001172457">
    <property type="component" value="Unassembled WGS sequence"/>
</dbReference>
<dbReference type="InterPro" id="IPR036426">
    <property type="entry name" value="Bulb-type_lectin_dom_sf"/>
</dbReference>
<comment type="caution">
    <text evidence="4">The sequence shown here is derived from an EMBL/GenBank/DDBJ whole genome shotgun (WGS) entry which is preliminary data.</text>
</comment>
<dbReference type="SUPFAM" id="SSF51110">
    <property type="entry name" value="alpha-D-mannose-specific plant lectins"/>
    <property type="match status" value="1"/>
</dbReference>
<evidence type="ECO:0000313" key="5">
    <source>
        <dbReference type="Proteomes" id="UP001172457"/>
    </source>
</evidence>
<keyword evidence="2" id="KW-0325">Glycoprotein</keyword>
<dbReference type="FunFam" id="2.90.10.30:FF:000003">
    <property type="entry name" value="Os04g0303100 protein"/>
    <property type="match status" value="1"/>
</dbReference>
<dbReference type="CDD" id="cd00028">
    <property type="entry name" value="B_lectin"/>
    <property type="match status" value="1"/>
</dbReference>
<dbReference type="InterPro" id="IPR001480">
    <property type="entry name" value="Bulb-type_lectin_dom"/>
</dbReference>
<protein>
    <recommendedName>
        <fullName evidence="3">Bulb-type lectin domain-containing protein</fullName>
    </recommendedName>
</protein>